<comment type="caution">
    <text evidence="2">The sequence shown here is derived from an EMBL/GenBank/DDBJ whole genome shotgun (WGS) entry which is preliminary data.</text>
</comment>
<reference evidence="2 3" key="1">
    <citation type="journal article" date="2016" name="Nat. Commun.">
        <title>Thousands of microbial genomes shed light on interconnected biogeochemical processes in an aquifer system.</title>
        <authorList>
            <person name="Anantharaman K."/>
            <person name="Brown C.T."/>
            <person name="Hug L.A."/>
            <person name="Sharon I."/>
            <person name="Castelle C.J."/>
            <person name="Probst A.J."/>
            <person name="Thomas B.C."/>
            <person name="Singh A."/>
            <person name="Wilkins M.J."/>
            <person name="Karaoz U."/>
            <person name="Brodie E.L."/>
            <person name="Williams K.H."/>
            <person name="Hubbard S.S."/>
            <person name="Banfield J.F."/>
        </authorList>
    </citation>
    <scope>NUCLEOTIDE SEQUENCE [LARGE SCALE GENOMIC DNA]</scope>
</reference>
<proteinExistence type="predicted"/>
<gene>
    <name evidence="2" type="ORF">A2871_02855</name>
</gene>
<evidence type="ECO:0000313" key="3">
    <source>
        <dbReference type="Proteomes" id="UP000176336"/>
    </source>
</evidence>
<name>A0A1F5IS73_9BACT</name>
<sequence length="61" mass="7102">MDKLLNFYTKYPWVAIIILAQWFATSIIVIFIKNIDVTLLMGITLFSTVFYAYFGFKTPKA</sequence>
<keyword evidence="1" id="KW-0472">Membrane</keyword>
<organism evidence="2 3">
    <name type="scientific">Candidatus Daviesbacteria bacterium RIFCSPHIGHO2_01_FULL_41_23</name>
    <dbReference type="NCBI Taxonomy" id="1797764"/>
    <lineage>
        <taxon>Bacteria</taxon>
        <taxon>Candidatus Daviesiibacteriota</taxon>
    </lineage>
</organism>
<feature type="transmembrane region" description="Helical" evidence="1">
    <location>
        <begin position="38"/>
        <end position="56"/>
    </location>
</feature>
<keyword evidence="1" id="KW-0812">Transmembrane</keyword>
<feature type="transmembrane region" description="Helical" evidence="1">
    <location>
        <begin position="12"/>
        <end position="32"/>
    </location>
</feature>
<dbReference type="EMBL" id="MFCR01000004">
    <property type="protein sequence ID" value="OGE19170.1"/>
    <property type="molecule type" value="Genomic_DNA"/>
</dbReference>
<accession>A0A1F5IS73</accession>
<dbReference type="AlphaFoldDB" id="A0A1F5IS73"/>
<dbReference type="Proteomes" id="UP000176336">
    <property type="component" value="Unassembled WGS sequence"/>
</dbReference>
<evidence type="ECO:0000256" key="1">
    <source>
        <dbReference type="SAM" id="Phobius"/>
    </source>
</evidence>
<evidence type="ECO:0000313" key="2">
    <source>
        <dbReference type="EMBL" id="OGE19170.1"/>
    </source>
</evidence>
<keyword evidence="1" id="KW-1133">Transmembrane helix</keyword>
<protein>
    <submittedName>
        <fullName evidence="2">Uncharacterized protein</fullName>
    </submittedName>
</protein>